<evidence type="ECO:0000259" key="13">
    <source>
        <dbReference type="PROSITE" id="PS50885"/>
    </source>
</evidence>
<dbReference type="PROSITE" id="PS50885">
    <property type="entry name" value="HAMP"/>
    <property type="match status" value="1"/>
</dbReference>
<feature type="domain" description="Histidine kinase" evidence="12">
    <location>
        <begin position="222"/>
        <end position="425"/>
    </location>
</feature>
<dbReference type="EC" id="2.7.13.3" evidence="3"/>
<dbReference type="CDD" id="cd00075">
    <property type="entry name" value="HATPase"/>
    <property type="match status" value="1"/>
</dbReference>
<keyword evidence="8 11" id="KW-1133">Transmembrane helix</keyword>
<dbReference type="Gene3D" id="1.10.287.130">
    <property type="match status" value="1"/>
</dbReference>
<dbReference type="PROSITE" id="PS50109">
    <property type="entry name" value="HIS_KIN"/>
    <property type="match status" value="1"/>
</dbReference>
<dbReference type="SUPFAM" id="SSF55874">
    <property type="entry name" value="ATPase domain of HSP90 chaperone/DNA topoisomerase II/histidine kinase"/>
    <property type="match status" value="1"/>
</dbReference>
<dbReference type="GO" id="GO:0005886">
    <property type="term" value="C:plasma membrane"/>
    <property type="evidence" value="ECO:0007669"/>
    <property type="project" value="TreeGrafter"/>
</dbReference>
<feature type="domain" description="HAMP" evidence="13">
    <location>
        <begin position="161"/>
        <end position="214"/>
    </location>
</feature>
<evidence type="ECO:0000256" key="9">
    <source>
        <dbReference type="ARBA" id="ARBA00023012"/>
    </source>
</evidence>
<keyword evidence="15" id="KW-1185">Reference proteome</keyword>
<dbReference type="SUPFAM" id="SSF47384">
    <property type="entry name" value="Homodimeric domain of signal transducing histidine kinase"/>
    <property type="match status" value="1"/>
</dbReference>
<comment type="subcellular location">
    <subcellularLocation>
        <location evidence="2">Membrane</location>
        <topology evidence="2">Multi-pass membrane protein</topology>
    </subcellularLocation>
</comment>
<reference evidence="14 15" key="1">
    <citation type="submission" date="2016-10" db="EMBL/GenBank/DDBJ databases">
        <authorList>
            <person name="de Groot N.N."/>
        </authorList>
    </citation>
    <scope>NUCLEOTIDE SEQUENCE [LARGE SCALE GENOMIC DNA]</scope>
    <source>
        <strain evidence="14 15">DSM 6059</strain>
    </source>
</reference>
<dbReference type="Pfam" id="PF02518">
    <property type="entry name" value="HATPase_c"/>
    <property type="match status" value="1"/>
</dbReference>
<sequence length="428" mass="48151">MFLSYSHIFADLILKNSMSALAESMADTFYIEGNKVKQDDSELKLRWGFDALYSNFGYRLVHKKNNHVVLYSVPNNTEGYLFKGVSLDIPIQHSRLDESNMSLYREEIQFEGKAYFLDIARNDLIADFANEGIEPAIVNVAIGIITAAFFVFLVMSVLAIKLIIKPAKSLTQQIEMIKPDALKKRISLESVPQEFIPVVSSLNDALERVEESFSQQKRFIANAAHELRTPLTILLNRLELKFPASMEKDNLILDVHFISRIVEQLLDLSRAQNMEVKRKASVNLNDVTKNVCSHLAPAAIAKKQEFALDVTGDHLLAKADEGELTVVIKNIIENAIKHSPSNAQVKVTLADLILTIEDSGEGIPEHLRSKVFERFWRKNQSDRSGSGLGMAIIKETLSHYDASIRIDTSPQLGGTLFEIKFSQESDHF</sequence>
<evidence type="ECO:0000256" key="2">
    <source>
        <dbReference type="ARBA" id="ARBA00004141"/>
    </source>
</evidence>
<accession>A0A1I1NN79</accession>
<keyword evidence="9" id="KW-0902">Two-component regulatory system</keyword>
<dbReference type="InterPro" id="IPR003594">
    <property type="entry name" value="HATPase_dom"/>
</dbReference>
<evidence type="ECO:0000256" key="6">
    <source>
        <dbReference type="ARBA" id="ARBA00022692"/>
    </source>
</evidence>
<keyword evidence="4" id="KW-0597">Phosphoprotein</keyword>
<keyword evidence="6 11" id="KW-0812">Transmembrane</keyword>
<dbReference type="InterPro" id="IPR036890">
    <property type="entry name" value="HATPase_C_sf"/>
</dbReference>
<protein>
    <recommendedName>
        <fullName evidence="3">histidine kinase</fullName>
        <ecNumber evidence="3">2.7.13.3</ecNumber>
    </recommendedName>
</protein>
<organism evidence="14 15">
    <name type="scientific">Pseudoalteromonas denitrificans DSM 6059</name>
    <dbReference type="NCBI Taxonomy" id="1123010"/>
    <lineage>
        <taxon>Bacteria</taxon>
        <taxon>Pseudomonadati</taxon>
        <taxon>Pseudomonadota</taxon>
        <taxon>Gammaproteobacteria</taxon>
        <taxon>Alteromonadales</taxon>
        <taxon>Pseudoalteromonadaceae</taxon>
        <taxon>Pseudoalteromonas</taxon>
    </lineage>
</organism>
<evidence type="ECO:0000256" key="1">
    <source>
        <dbReference type="ARBA" id="ARBA00000085"/>
    </source>
</evidence>
<keyword evidence="10 11" id="KW-0472">Membrane</keyword>
<dbReference type="PRINTS" id="PR00344">
    <property type="entry name" value="BCTRLSENSOR"/>
</dbReference>
<dbReference type="InterPro" id="IPR005467">
    <property type="entry name" value="His_kinase_dom"/>
</dbReference>
<evidence type="ECO:0000256" key="4">
    <source>
        <dbReference type="ARBA" id="ARBA00022553"/>
    </source>
</evidence>
<dbReference type="InterPro" id="IPR003661">
    <property type="entry name" value="HisK_dim/P_dom"/>
</dbReference>
<dbReference type="EMBL" id="FOLO01000026">
    <property type="protein sequence ID" value="SFC98987.1"/>
    <property type="molecule type" value="Genomic_DNA"/>
</dbReference>
<dbReference type="GO" id="GO:0000155">
    <property type="term" value="F:phosphorelay sensor kinase activity"/>
    <property type="evidence" value="ECO:0007669"/>
    <property type="project" value="InterPro"/>
</dbReference>
<evidence type="ECO:0000256" key="8">
    <source>
        <dbReference type="ARBA" id="ARBA00022989"/>
    </source>
</evidence>
<dbReference type="SMART" id="SM00388">
    <property type="entry name" value="HisKA"/>
    <property type="match status" value="1"/>
</dbReference>
<name>A0A1I1NN79_9GAMM</name>
<evidence type="ECO:0000313" key="15">
    <source>
        <dbReference type="Proteomes" id="UP000198862"/>
    </source>
</evidence>
<gene>
    <name evidence="14" type="ORF">SAMN02745724_03133</name>
</gene>
<evidence type="ECO:0000313" key="14">
    <source>
        <dbReference type="EMBL" id="SFC98987.1"/>
    </source>
</evidence>
<dbReference type="SMART" id="SM00387">
    <property type="entry name" value="HATPase_c"/>
    <property type="match status" value="1"/>
</dbReference>
<evidence type="ECO:0000259" key="12">
    <source>
        <dbReference type="PROSITE" id="PS50109"/>
    </source>
</evidence>
<dbReference type="InterPro" id="IPR036097">
    <property type="entry name" value="HisK_dim/P_sf"/>
</dbReference>
<evidence type="ECO:0000256" key="5">
    <source>
        <dbReference type="ARBA" id="ARBA00022679"/>
    </source>
</evidence>
<dbReference type="AlphaFoldDB" id="A0A1I1NN79"/>
<dbReference type="CDD" id="cd00082">
    <property type="entry name" value="HisKA"/>
    <property type="match status" value="1"/>
</dbReference>
<proteinExistence type="predicted"/>
<keyword evidence="5" id="KW-0808">Transferase</keyword>
<evidence type="ECO:0000256" key="3">
    <source>
        <dbReference type="ARBA" id="ARBA00012438"/>
    </source>
</evidence>
<keyword evidence="7 14" id="KW-0418">Kinase</keyword>
<comment type="catalytic activity">
    <reaction evidence="1">
        <text>ATP + protein L-histidine = ADP + protein N-phospho-L-histidine.</text>
        <dbReference type="EC" id="2.7.13.3"/>
    </reaction>
</comment>
<dbReference type="PANTHER" id="PTHR45436:SF15">
    <property type="entry name" value="SENSOR HISTIDINE KINASE CUSS"/>
    <property type="match status" value="1"/>
</dbReference>
<dbReference type="Gene3D" id="3.30.565.10">
    <property type="entry name" value="Histidine kinase-like ATPase, C-terminal domain"/>
    <property type="match status" value="1"/>
</dbReference>
<dbReference type="InterPro" id="IPR004358">
    <property type="entry name" value="Sig_transdc_His_kin-like_C"/>
</dbReference>
<dbReference type="InterPro" id="IPR050428">
    <property type="entry name" value="TCS_sensor_his_kinase"/>
</dbReference>
<dbReference type="Pfam" id="PF00512">
    <property type="entry name" value="HisKA"/>
    <property type="match status" value="1"/>
</dbReference>
<evidence type="ECO:0000256" key="7">
    <source>
        <dbReference type="ARBA" id="ARBA00022777"/>
    </source>
</evidence>
<dbReference type="Proteomes" id="UP000198862">
    <property type="component" value="Unassembled WGS sequence"/>
</dbReference>
<evidence type="ECO:0000256" key="10">
    <source>
        <dbReference type="ARBA" id="ARBA00023136"/>
    </source>
</evidence>
<dbReference type="PANTHER" id="PTHR45436">
    <property type="entry name" value="SENSOR HISTIDINE KINASE YKOH"/>
    <property type="match status" value="1"/>
</dbReference>
<dbReference type="STRING" id="1123010.SAMN02745724_03133"/>
<feature type="transmembrane region" description="Helical" evidence="11">
    <location>
        <begin position="140"/>
        <end position="164"/>
    </location>
</feature>
<dbReference type="InterPro" id="IPR003660">
    <property type="entry name" value="HAMP_dom"/>
</dbReference>
<evidence type="ECO:0000256" key="11">
    <source>
        <dbReference type="SAM" id="Phobius"/>
    </source>
</evidence>